<dbReference type="Proteomes" id="UP000177202">
    <property type="component" value="Unassembled WGS sequence"/>
</dbReference>
<dbReference type="Gene3D" id="3.40.30.10">
    <property type="entry name" value="Glutaredoxin"/>
    <property type="match status" value="1"/>
</dbReference>
<evidence type="ECO:0008006" key="3">
    <source>
        <dbReference type="Google" id="ProtNLM"/>
    </source>
</evidence>
<evidence type="ECO:0000313" key="1">
    <source>
        <dbReference type="EMBL" id="OHB10912.1"/>
    </source>
</evidence>
<dbReference type="SUPFAM" id="SSF52833">
    <property type="entry name" value="Thioredoxin-like"/>
    <property type="match status" value="1"/>
</dbReference>
<dbReference type="PANTHER" id="PTHR34573">
    <property type="entry name" value="VKC DOMAIN-CONTAINING PROTEIN"/>
    <property type="match status" value="1"/>
</dbReference>
<protein>
    <recommendedName>
        <fullName evidence="3">Thioredoxin domain-containing protein</fullName>
    </recommendedName>
</protein>
<dbReference type="STRING" id="1802772.A3H60_02175"/>
<dbReference type="AlphaFoldDB" id="A0A1G2UNI5"/>
<accession>A0A1G2UNI5</accession>
<comment type="caution">
    <text evidence="1">The sequence shown here is derived from an EMBL/GenBank/DDBJ whole genome shotgun (WGS) entry which is preliminary data.</text>
</comment>
<name>A0A1G2UNI5_9BACT</name>
<gene>
    <name evidence="1" type="ORF">A3H60_02175</name>
</gene>
<proteinExistence type="predicted"/>
<dbReference type="PANTHER" id="PTHR34573:SF1">
    <property type="entry name" value="VITAMIN K EPOXIDE REDUCTASE DOMAIN-CONTAINING PROTEIN"/>
    <property type="match status" value="1"/>
</dbReference>
<reference evidence="1 2" key="1">
    <citation type="journal article" date="2016" name="Nat. Commun.">
        <title>Thousands of microbial genomes shed light on interconnected biogeochemical processes in an aquifer system.</title>
        <authorList>
            <person name="Anantharaman K."/>
            <person name="Brown C.T."/>
            <person name="Hug L.A."/>
            <person name="Sharon I."/>
            <person name="Castelle C.J."/>
            <person name="Probst A.J."/>
            <person name="Thomas B.C."/>
            <person name="Singh A."/>
            <person name="Wilkins M.J."/>
            <person name="Karaoz U."/>
            <person name="Brodie E.L."/>
            <person name="Williams K.H."/>
            <person name="Hubbard S.S."/>
            <person name="Banfield J.F."/>
        </authorList>
    </citation>
    <scope>NUCLEOTIDE SEQUENCE [LARGE SCALE GENOMIC DNA]</scope>
</reference>
<evidence type="ECO:0000313" key="2">
    <source>
        <dbReference type="Proteomes" id="UP000177202"/>
    </source>
</evidence>
<sequence length="123" mass="13460">MKNKLIVILVAALLIAGMVWLIKTPAKPGKLDAFAQCLNDSGAKYYGAFWCPNCKNQEAMFGRSARLLPRIECSTPDGRGQLLICQDAGITGYPTWDFPDGRRETGVLPLERLAEATACQLSQ</sequence>
<dbReference type="InterPro" id="IPR036249">
    <property type="entry name" value="Thioredoxin-like_sf"/>
</dbReference>
<organism evidence="1 2">
    <name type="scientific">Candidatus Zambryskibacteria bacterium RIFCSPLOWO2_02_FULL_44_12b</name>
    <dbReference type="NCBI Taxonomy" id="1802772"/>
    <lineage>
        <taxon>Bacteria</taxon>
        <taxon>Candidatus Zambryskiibacteriota</taxon>
    </lineage>
</organism>
<dbReference type="EMBL" id="MHWP01000004">
    <property type="protein sequence ID" value="OHB10912.1"/>
    <property type="molecule type" value="Genomic_DNA"/>
</dbReference>